<gene>
    <name evidence="2" type="ORF">GCM10023307_28800</name>
</gene>
<evidence type="ECO:0000313" key="2">
    <source>
        <dbReference type="EMBL" id="GAA4800634.1"/>
    </source>
</evidence>
<name>A0ABP9BYW5_9GAMM</name>
<keyword evidence="3" id="KW-1185">Reference proteome</keyword>
<protein>
    <submittedName>
        <fullName evidence="2">Uncharacterized protein</fullName>
    </submittedName>
</protein>
<organism evidence="2 3">
    <name type="scientific">Lysobacter hankyongensis</name>
    <dbReference type="NCBI Taxonomy" id="1176535"/>
    <lineage>
        <taxon>Bacteria</taxon>
        <taxon>Pseudomonadati</taxon>
        <taxon>Pseudomonadota</taxon>
        <taxon>Gammaproteobacteria</taxon>
        <taxon>Lysobacterales</taxon>
        <taxon>Lysobacteraceae</taxon>
        <taxon>Lysobacter</taxon>
    </lineage>
</organism>
<evidence type="ECO:0000313" key="3">
    <source>
        <dbReference type="Proteomes" id="UP001499959"/>
    </source>
</evidence>
<dbReference type="Proteomes" id="UP001499959">
    <property type="component" value="Unassembled WGS sequence"/>
</dbReference>
<feature type="region of interest" description="Disordered" evidence="1">
    <location>
        <begin position="199"/>
        <end position="233"/>
    </location>
</feature>
<dbReference type="EMBL" id="BAABJE010000015">
    <property type="protein sequence ID" value="GAA4800634.1"/>
    <property type="molecule type" value="Genomic_DNA"/>
</dbReference>
<reference evidence="3" key="1">
    <citation type="journal article" date="2019" name="Int. J. Syst. Evol. Microbiol.">
        <title>The Global Catalogue of Microorganisms (GCM) 10K type strain sequencing project: providing services to taxonomists for standard genome sequencing and annotation.</title>
        <authorList>
            <consortium name="The Broad Institute Genomics Platform"/>
            <consortium name="The Broad Institute Genome Sequencing Center for Infectious Disease"/>
            <person name="Wu L."/>
            <person name="Ma J."/>
        </authorList>
    </citation>
    <scope>NUCLEOTIDE SEQUENCE [LARGE SCALE GENOMIC DNA]</scope>
    <source>
        <strain evidence="3">JCM 18204</strain>
    </source>
</reference>
<proteinExistence type="predicted"/>
<accession>A0ABP9BYW5</accession>
<evidence type="ECO:0000256" key="1">
    <source>
        <dbReference type="SAM" id="MobiDB-lite"/>
    </source>
</evidence>
<sequence length="233" mass="24524">MQTGGHGTDMGHAWATSPDRNGYALVARMPVRALAVAPVIQPVLAPIPVPVLERLLVLFAARGGLDWATCASVPGLDWRDVAPVEDVEPDDPQINLSRSGTLLLAGFGDTWLPDGEGDVREGNEGESGVTLLGSASRVEAVAVVKCYPSEDIATILRRQCPSAMVEPLAPGAAGDRGLSFLIRLRGCVPLRADVFVDEEGGSSSPGSTTFLFHRSAPDDEPGGKIAEMRCREG</sequence>
<comment type="caution">
    <text evidence="2">The sequence shown here is derived from an EMBL/GenBank/DDBJ whole genome shotgun (WGS) entry which is preliminary data.</text>
</comment>